<dbReference type="CDD" id="cd00018">
    <property type="entry name" value="AP2"/>
    <property type="match status" value="2"/>
</dbReference>
<protein>
    <submittedName>
        <fullName evidence="9 10">AP2-like ethylene-responsive transcription factor ANT isoform X1</fullName>
    </submittedName>
</protein>
<dbReference type="GeneID" id="120261116"/>
<dbReference type="GO" id="GO:0003677">
    <property type="term" value="F:DNA binding"/>
    <property type="evidence" value="ECO:0007669"/>
    <property type="project" value="UniProtKB-KW"/>
</dbReference>
<gene>
    <name evidence="9 10" type="primary">LOC120261116</name>
</gene>
<dbReference type="Proteomes" id="UP001515500">
    <property type="component" value="Chromosome 5"/>
</dbReference>
<comment type="subcellular location">
    <subcellularLocation>
        <location evidence="1">Nucleus</location>
    </subcellularLocation>
</comment>
<feature type="domain" description="AP2/ERF" evidence="7">
    <location>
        <begin position="284"/>
        <end position="342"/>
    </location>
</feature>
<dbReference type="AlphaFoldDB" id="A0AB40BBT1"/>
<dbReference type="RefSeq" id="XP_039124763.1">
    <property type="nucleotide sequence ID" value="XM_039268829.1"/>
</dbReference>
<keyword evidence="2" id="KW-0805">Transcription regulation</keyword>
<dbReference type="GO" id="GO:0003700">
    <property type="term" value="F:DNA-binding transcription factor activity"/>
    <property type="evidence" value="ECO:0007669"/>
    <property type="project" value="InterPro"/>
</dbReference>
<name>A0AB40BBT1_DIOCR</name>
<dbReference type="SMART" id="SM00380">
    <property type="entry name" value="AP2"/>
    <property type="match status" value="2"/>
</dbReference>
<dbReference type="PANTHER" id="PTHR32467:SF99">
    <property type="entry name" value="AP2-LIKE ETHYLENE-RESPONSIVE TRANSCRIPTION FACTOR AIL5"/>
    <property type="match status" value="1"/>
</dbReference>
<dbReference type="SUPFAM" id="SSF54171">
    <property type="entry name" value="DNA-binding domain"/>
    <property type="match status" value="2"/>
</dbReference>
<dbReference type="PRINTS" id="PR00367">
    <property type="entry name" value="ETHRSPELEMNT"/>
</dbReference>
<evidence type="ECO:0000256" key="5">
    <source>
        <dbReference type="ARBA" id="ARBA00023242"/>
    </source>
</evidence>
<dbReference type="InterPro" id="IPR001471">
    <property type="entry name" value="AP2/ERF_dom"/>
</dbReference>
<evidence type="ECO:0000313" key="9">
    <source>
        <dbReference type="RefSeq" id="XP_039124762.1"/>
    </source>
</evidence>
<dbReference type="PANTHER" id="PTHR32467">
    <property type="entry name" value="AP2-LIKE ETHYLENE-RESPONSIVE TRANSCRIPTION FACTOR"/>
    <property type="match status" value="1"/>
</dbReference>
<proteinExistence type="inferred from homology"/>
<evidence type="ECO:0000256" key="3">
    <source>
        <dbReference type="ARBA" id="ARBA00023125"/>
    </source>
</evidence>
<keyword evidence="8" id="KW-1185">Reference proteome</keyword>
<evidence type="ECO:0000256" key="1">
    <source>
        <dbReference type="ARBA" id="ARBA00004123"/>
    </source>
</evidence>
<evidence type="ECO:0000313" key="8">
    <source>
        <dbReference type="Proteomes" id="UP001515500"/>
    </source>
</evidence>
<keyword evidence="4" id="KW-0804">Transcription</keyword>
<evidence type="ECO:0000256" key="6">
    <source>
        <dbReference type="ARBA" id="ARBA00037973"/>
    </source>
</evidence>
<dbReference type="Gene3D" id="3.30.730.10">
    <property type="entry name" value="AP2/ERF domain"/>
    <property type="match status" value="2"/>
</dbReference>
<accession>A0AB40BBT1</accession>
<dbReference type="InterPro" id="IPR016177">
    <property type="entry name" value="DNA-bd_dom_sf"/>
</dbReference>
<evidence type="ECO:0000256" key="4">
    <source>
        <dbReference type="ARBA" id="ARBA00023163"/>
    </source>
</evidence>
<dbReference type="GO" id="GO:0005634">
    <property type="term" value="C:nucleus"/>
    <property type="evidence" value="ECO:0007669"/>
    <property type="project" value="UniProtKB-SubCell"/>
</dbReference>
<dbReference type="RefSeq" id="XP_039124762.1">
    <property type="nucleotide sequence ID" value="XM_039268828.1"/>
</dbReference>
<keyword evidence="5" id="KW-0539">Nucleus</keyword>
<dbReference type="PROSITE" id="PS51032">
    <property type="entry name" value="AP2_ERF"/>
    <property type="match status" value="2"/>
</dbReference>
<dbReference type="FunFam" id="3.30.730.10:FF:000004">
    <property type="entry name" value="AP2-like ethylene-responsive transcription factor"/>
    <property type="match status" value="1"/>
</dbReference>
<organism evidence="8 9">
    <name type="scientific">Dioscorea cayennensis subsp. rotundata</name>
    <name type="common">White Guinea yam</name>
    <name type="synonym">Dioscorea rotundata</name>
    <dbReference type="NCBI Taxonomy" id="55577"/>
    <lineage>
        <taxon>Eukaryota</taxon>
        <taxon>Viridiplantae</taxon>
        <taxon>Streptophyta</taxon>
        <taxon>Embryophyta</taxon>
        <taxon>Tracheophyta</taxon>
        <taxon>Spermatophyta</taxon>
        <taxon>Magnoliopsida</taxon>
        <taxon>Liliopsida</taxon>
        <taxon>Dioscoreales</taxon>
        <taxon>Dioscoreaceae</taxon>
        <taxon>Dioscorea</taxon>
    </lineage>
</organism>
<keyword evidence="3" id="KW-0238">DNA-binding</keyword>
<dbReference type="Pfam" id="PF00847">
    <property type="entry name" value="AP2"/>
    <property type="match status" value="2"/>
</dbReference>
<sequence>MEQFDGRSDASVAVTISCCSMDAPPSDSGVEEKDGSFGAFNGGNLEKDGDVECVCGSIVATENHEKDFERKDGMLGGRYGSAVVIEMHKKSSERENGILGSGDDSIVIVESDQKTFEKKDGTWEAGDGSFVFIDEKAFVKDGPLDSGTSGCVVDKVLDKKVGDGLVCVQGKKPAIPRTSSYHGVTRHRWTGKFEAHLWDGTINIESRKRKGKQVYLGGYDSEQKAARAYDLAALKYWGAHSTTKMNFPISEYEHELDEMKKMTKDEWVQYLRRRSSCFSRGISAYRGVTRRQKDGRWQARLGSVAGTRDIYLGTFKTEEEAAVAYDIAAVELRGPNAVTNFDISNYLEGSFRRVQGEA</sequence>
<dbReference type="GO" id="GO:0009909">
    <property type="term" value="P:regulation of flower development"/>
    <property type="evidence" value="ECO:0007669"/>
    <property type="project" value="UniProtKB-ARBA"/>
</dbReference>
<reference evidence="9 10" key="1">
    <citation type="submission" date="2025-04" db="UniProtKB">
        <authorList>
            <consortium name="RefSeq"/>
        </authorList>
    </citation>
    <scope>IDENTIFICATION</scope>
</reference>
<dbReference type="InterPro" id="IPR036955">
    <property type="entry name" value="AP2/ERF_dom_sf"/>
</dbReference>
<evidence type="ECO:0000313" key="10">
    <source>
        <dbReference type="RefSeq" id="XP_039124763.1"/>
    </source>
</evidence>
<evidence type="ECO:0000259" key="7">
    <source>
        <dbReference type="PROSITE" id="PS51032"/>
    </source>
</evidence>
<feature type="domain" description="AP2/ERF" evidence="7">
    <location>
        <begin position="180"/>
        <end position="248"/>
    </location>
</feature>
<evidence type="ECO:0000256" key="2">
    <source>
        <dbReference type="ARBA" id="ARBA00023015"/>
    </source>
</evidence>
<comment type="similarity">
    <text evidence="6">Belongs to the AP2/ERF transcription factor family. AP2 subfamily.</text>
</comment>